<feature type="compositionally biased region" description="Basic and acidic residues" evidence="7">
    <location>
        <begin position="76"/>
        <end position="89"/>
    </location>
</feature>
<feature type="compositionally biased region" description="Low complexity" evidence="7">
    <location>
        <begin position="1300"/>
        <end position="1311"/>
    </location>
</feature>
<gene>
    <name evidence="9" type="ORF">AURANDRAFT_71044</name>
</gene>
<feature type="region of interest" description="Disordered" evidence="7">
    <location>
        <begin position="3462"/>
        <end position="3506"/>
    </location>
</feature>
<feature type="compositionally biased region" description="Acidic residues" evidence="7">
    <location>
        <begin position="4790"/>
        <end position="4803"/>
    </location>
</feature>
<accession>F0Y2R4</accession>
<feature type="region of interest" description="Disordered" evidence="7">
    <location>
        <begin position="2821"/>
        <end position="2840"/>
    </location>
</feature>
<dbReference type="PANTHER" id="PTHR21725:SF1">
    <property type="entry name" value="E3 UBIQUITIN-PROTEIN LIGASE UBR4"/>
    <property type="match status" value="1"/>
</dbReference>
<feature type="compositionally biased region" description="Basic and acidic residues" evidence="7">
    <location>
        <begin position="4896"/>
        <end position="4905"/>
    </location>
</feature>
<dbReference type="Pfam" id="PF02207">
    <property type="entry name" value="zf-UBR"/>
    <property type="match status" value="1"/>
</dbReference>
<feature type="compositionally biased region" description="Gly residues" evidence="7">
    <location>
        <begin position="2287"/>
        <end position="2304"/>
    </location>
</feature>
<feature type="compositionally biased region" description="Low complexity" evidence="7">
    <location>
        <begin position="6449"/>
        <end position="6461"/>
    </location>
</feature>
<dbReference type="OMA" id="RAFAYEQ"/>
<dbReference type="Proteomes" id="UP000002729">
    <property type="component" value="Unassembled WGS sequence"/>
</dbReference>
<feature type="compositionally biased region" description="Low complexity" evidence="7">
    <location>
        <begin position="5745"/>
        <end position="5762"/>
    </location>
</feature>
<feature type="region of interest" description="Disordered" evidence="7">
    <location>
        <begin position="4865"/>
        <end position="4941"/>
    </location>
</feature>
<keyword evidence="10" id="KW-1185">Reference proteome</keyword>
<feature type="compositionally biased region" description="Basic and acidic residues" evidence="7">
    <location>
        <begin position="3913"/>
        <end position="3927"/>
    </location>
</feature>
<dbReference type="InterPro" id="IPR025789">
    <property type="entry name" value="DOT1_dom"/>
</dbReference>
<feature type="domain" description="UBR-type" evidence="8">
    <location>
        <begin position="2069"/>
        <end position="2168"/>
    </location>
</feature>
<feature type="region of interest" description="Disordered" evidence="7">
    <location>
        <begin position="1826"/>
        <end position="1861"/>
    </location>
</feature>
<feature type="compositionally biased region" description="Acidic residues" evidence="7">
    <location>
        <begin position="2822"/>
        <end position="2834"/>
    </location>
</feature>
<dbReference type="RefSeq" id="XP_009034333.1">
    <property type="nucleotide sequence ID" value="XM_009036085.1"/>
</dbReference>
<feature type="region of interest" description="Disordered" evidence="7">
    <location>
        <begin position="6510"/>
        <end position="6545"/>
    </location>
</feature>
<feature type="region of interest" description="UBR4 E3 catalytic module" evidence="6">
    <location>
        <begin position="6069"/>
        <end position="6648"/>
    </location>
</feature>
<dbReference type="eggNOG" id="KOG1776">
    <property type="taxonomic scope" value="Eukaryota"/>
</dbReference>
<comment type="similarity">
    <text evidence="1 6">Belongs to the UBR4 family.</text>
</comment>
<evidence type="ECO:0000313" key="9">
    <source>
        <dbReference type="EMBL" id="EGB10744.1"/>
    </source>
</evidence>
<evidence type="ECO:0000313" key="10">
    <source>
        <dbReference type="Proteomes" id="UP000002729"/>
    </source>
</evidence>
<feature type="compositionally biased region" description="Basic and acidic residues" evidence="7">
    <location>
        <begin position="3487"/>
        <end position="3496"/>
    </location>
</feature>
<feature type="region of interest" description="Disordered" evidence="7">
    <location>
        <begin position="3257"/>
        <end position="3305"/>
    </location>
</feature>
<feature type="region of interest" description="Disordered" evidence="7">
    <location>
        <begin position="5561"/>
        <end position="5594"/>
    </location>
</feature>
<dbReference type="GO" id="GO:0031151">
    <property type="term" value="F:histone H3K79 methyltransferase activity"/>
    <property type="evidence" value="ECO:0007669"/>
    <property type="project" value="InterPro"/>
</dbReference>
<evidence type="ECO:0000256" key="5">
    <source>
        <dbReference type="PROSITE-ProRule" id="PRU00508"/>
    </source>
</evidence>
<proteinExistence type="inferred from homology"/>
<dbReference type="SMART" id="SM00396">
    <property type="entry name" value="ZnF_UBR1"/>
    <property type="match status" value="1"/>
</dbReference>
<feature type="region of interest" description="Disordered" evidence="7">
    <location>
        <begin position="5656"/>
        <end position="5729"/>
    </location>
</feature>
<feature type="region of interest" description="Disordered" evidence="7">
    <location>
        <begin position="471"/>
        <end position="542"/>
    </location>
</feature>
<feature type="region of interest" description="Disordered" evidence="7">
    <location>
        <begin position="4678"/>
        <end position="4846"/>
    </location>
</feature>
<dbReference type="PROSITE" id="PS51157">
    <property type="entry name" value="ZF_UBR"/>
    <property type="match status" value="1"/>
</dbReference>
<dbReference type="InterPro" id="IPR045189">
    <property type="entry name" value="UBR4-like"/>
</dbReference>
<dbReference type="Pfam" id="PF08123">
    <property type="entry name" value="DOT1"/>
    <property type="match status" value="1"/>
</dbReference>
<feature type="region of interest" description="Disordered" evidence="7">
    <location>
        <begin position="3820"/>
        <end position="3864"/>
    </location>
</feature>
<dbReference type="KEGG" id="aaf:AURANDRAFT_71044"/>
<dbReference type="GO" id="GO:0008270">
    <property type="term" value="F:zinc ion binding"/>
    <property type="evidence" value="ECO:0007669"/>
    <property type="project" value="UniProtKB-KW"/>
</dbReference>
<dbReference type="Pfam" id="PF13764">
    <property type="entry name" value="E3_UbLigase_R4"/>
    <property type="match status" value="1"/>
</dbReference>
<feature type="compositionally biased region" description="Acidic residues" evidence="7">
    <location>
        <begin position="4750"/>
        <end position="4777"/>
    </location>
</feature>
<sequence>MEPWRSESFPMTVACGVCTVEMVVDSPDVIPFLACDVCGSTPCGRLCGKWFQNEDGATKHTMSCGRRAAAPRPQRVARDSPPRAPEPKAKARAPKKRAAPPADVKPRAAETAPSHSLLGGFALPPAPAARAAPARAPPPPAAAPAPPPAAAPAPPAPAPPAPASPPAVTPEPAAAAEAAGSGFSAEGAALSVAAFVRALDGAFASLGGRERVEHGGGVRGNLAPDASVCSSGQRDAHYGAVLPNLVAHCLSRARLAAGETFVDVGSGLGAAVLQAALTTTCARAVGVEVVRSRHDAALAVRDATLAQLPPAAAAALEARAELRLGDAFDAATADFLSSCDVLLVNNANGTMAPERVAVASHRPLDEQLANVAKRCRVGARLVAMDTIPLLDAAALGGAFDRLEFDSGPLAVSWTDGPVPLVLYTKRKVSWTCPRCTFENPLFDDFAFITECALCPDELRAKGDRVGRAPLVRTSMSDDMSDGDDFGGGRGSPRSRGTPVANRSSGRLPPKRKAGAGGDDGDARSRRRRGRDAPAGRHRDGGEALAAARRFLDATEAQARGGDDGARHLELEPLAKLCYALSHRSARGDDERALARRAVAVATAALLAVAAADGPAFGDDDAAGNARGATTTRAAAAAAKDKGDAAPPADDPCPGRRAGHRAQLACAAALELALLHVEADARDPAAPGAVAALDALGALCGSGAVSDAARSLAGRHEGDSTSLAAPAAEPRGRDDDVAPFEDILVTTLKAAAARAGDRLPAARPRAAAARSPPADALHALACAELSRVEGPRRLLAAAAEGLRAAGGRAIDEDGAADGDGPARARAVLWCAELATVARTVEERAADAGLGLETKKTKAAVEATCLDVAARLGSAVAAGADGGGDAPAPAGWRAAKKRVAAQLLGGDGDDAVASAALAAWAALGEIAERNESAESGPHARRTLDAVAAAAVLRGRRRASSVVLQCLASETASAGPVTMGATPRAVAGFVADAVAAALDRGAWAPLTLDPKTVLDGVAALAAAANARSSPSDAGAASLGAKCLGALARALAAPGDGSPADRKPAAAPSKRKRRGDEPEANDDGPSAAFRDALGGDHAVALLYAAAWGDDDDGDRGDRDRDGAWAAVGAAAAAAGDALCRGDGGRLDAARAALVAHCGVDGAFDALMPRRAFVPLYEALLRDAGDDRGDAGALEALAALLLGDDGDLCPLAFAPRAARFVVDALSSPRRDAVAETVGDALLESLLGLCADGVDDALASTAAARLCCVARAGLGAAPRPLDALVPRPEHSAEASDDAAYGDLRAAPAAGSAASRAAPAKRERRRRGGPGPAAQAKSEDAAGRFRDLAEACGGELRAAALGLVDKAAGGARSLFLGDAAWRLACRVPGAGDADGPVAGLLAAAALARASDARPDGAPPVPADDAAFAAARTALRSVAASLGGDAAPGWAAAAAAEALAVAVRAAAFPRSSGDGDDDDLDVDDGGDDENDDGAGGDHGVLADELLAALGAAADRHDRVVDRALGGGGPADDDGGDAKKRRRRGPGSRSGSPRPEDDGAQADAKLGRLLLRALGGPGGRGATGAAAAAPPGSLLGDGGDEATGGDDARDCAARLGARLRRRGWAAAAGALADAPERGGRVSGAAEALDRRVARHLAAAPTASPKAPPLDASKRCVGALAAATRALAVAAKRRDARAPAAARSEATARAARFAAAFGRLKNDGAFGFARPAAAAAAAALAKRPSDARALDAAFSLDALRRLFAPARGDGGDDWAVARRLALDDLEAWAQSPRAEHKANLALFFDGDAAGGDALGDAPGGDVEALVSWALDDDAGAAAEKAPKRKKAPPQLDAASEPGDDPRRNRASPSTRRAVALVQAVGVRGPGPSRVRDALRRALAKAPKPSLDKLLGAPDSELDTEPLCEVLACAVADDGAAARAADFVAGNGPWDDRPAAKSSRHPGGAAACAKVYAALAAHPPAWLGRRSRHSRPLEQLLVLAAALSNGLPGLVDALAKAASSEVQKRGADGPSLGVARTLELAAALVAGLCGAADALEPPRAVLPEPPPPVKAVEAPEPDALRCTYATSGGDFVDQHWYNCATCGLVGDKGCCSACARKCHAGHELSYSRKSSFFCDCGARGDGDDDGAPRGLADALGRGRHASAAAALLAAAPPCKCLAAAATAPAGARRAAAPRPKKAAAPEAPRPRRDRDALLLRVGRVALGRAEKLKPAAARALAALARELCDVGAGAGAAKPAAKPRSPRSRDAASVAGGASASSVQSTSPPPSHASGAARRRGGPGGGAARAAAGGSGGGAALADDDAAPTAAPPQRRFAAVGGFDARGPGDVGSGPVARQLKALVSRHRLAPRLISADRRGRVAVAERRHVLLTALTNCLAPNGGDGGDAVRAAACALGRLSVAFDVAGVAFCPSSDRHLAVWGLRDCSVFALDGGARRGDAASATGEESKTDDAAARLCASAQIRVELALDALASDSAHVVKCAWVPRSSSCLVVATTLGVHVYDLAVDASTPTHAYVLAYDQHHVRDAVVTPPRHAWRGARALYVVLDTGRVFAADLEIAPGDDGDDEALLGASSFASAAAAAAARDRRRRRGGGGGAIERPREVYLDLHDALPLPSRLFGGAGAAHALLYSVQAHALVLSRDGAPAVCVCVTLGEGVRDVVGGFKLLNRALPGAARPPAAAGNARAPANSADELLLAALAATSATGARRGGAAAPAAAAADATHAPYAAWVEWPRSGGGDGHLDVVCVARGRARPAPAASRFGGGEPLRGAAPAAAHRKVLGTCLYRNPALPGACQLLALLDDGVIACFDHPDGDRDDELDGDESDETPSRWAAEAPRCTVFEELVAVPHARLDFSGDLCLGNSRDELRRKLRPGNDEYLVASRAEGGTFVARSERPGDVEVVRVLLGAASPEHVPRTLVVCGRRLDVSKDDRRWYDVALSDGDRRVCAALGGVALSLLGSNTAGNPPLLDALELYVAAPAEGAAAVPEAAAAAPAPPEDAAAHHPPLCARGPALQRCLVAAARAAAIAAAAVAGDVDAADVFPRDGRDPFGGVVSLATKASKPNPLCRAALRLVEKTCLGESQRALAFAAATLVRVGCDFDGDAAALAVDGARLDRLDGALFAGDEPRRPPLGVARLALTLAERRPAAFEARFGGREGFGFARALDAFAATKSQSSPAAKRDTAGVLVRLACGELFCRCRAAPDDDAPDVARAGWLALLPLLEDGDAADAACERLAACFGDAMADDPAGAARASTDGVDPTAPSPRKVVPMDESKDEDEDLCESKEAPAEDAGPDRVPVSRMTKGGFLVAAVLPLLLDRLRKHVVVACLDGGGAVRTPGDLGSPCAIARYLATVLDVVARAWATGDAALARVLGARAAAFFAGELRYAACHDAVNKKRRRHARDLRRGDGVEWDGDADGSWFAPGEADDGSPDTLRGDVVVLLLRSLERLCAGAPPAKGERRGRSESQGSDGGSQALSQDERPPKDETTSPAKPPPVDATALRCAADAGRGGVAACAPRPLSADAGAAAARAGARAARAAAAGALDEAGDVGVTLGDALVARARRALAALAAEAAPGGPADLDDDARQRATSYDEECGDASPLLLNADGDDDDHAGCPAPATDAWDDDDDDDVGDDATIPPLDDPTRAAVKTHGAPWWLPLVVARECDAPPAGAASPRSALACAFLTAALGALASFGGAFGDAAGDRWPPAFVAAACDAVASRELGAAARNAAKRVLRRLCGGSGREYRACRDSHVFARHAAKLVGALRGLGERRELSYGATVALDASLRKLLRLARARSHHWRTFCSRPRLERPGDGANDDEARGGTIVIDGDDDARDDDDAASLADASDDETDGDGFARAPCCAVTLFRLCVRLPRGSARDAALELLERCARPRPTDDDDGAREDARADAERDGARRAETRHRRRFARFLGYDKPAAAAAPGLSRAACGLVDALGAEAARDCLAFSDAVVLDGDTRGCRALGAAVLRHCWAALPAAARRRVLEATARAAPRALRRSGGSRGAELLAVVRLGAAAALDDEAAAPKVLGGDALDALCRAVARGLDAGGDDDGDRRAVYAATDAFFGGGPRYFDYDADALAPGADRPDLALIRAAAEADASSARDVDARGVLDDVGDDGDAALAADRVTYVVQSGEAGESAGVVRVVGADARVVPERGAAPASPRSRSRAPSALSEATAEPAEEAPPAPKAPVASAPRRHRRGPALQALEDVRKGARFTESCSIAQLRGVRRIHAIELRLREPRGRYVRRLRVWYVAREVDSIGELAVPANWPKWSVAATARLTRGQTSVKIPLPAPLVAANLLFEYEDFYPQRTTPGGGAPRGGDRGRAGASGSRSGACLHCPRCGRAVTDAHGVCQHCGEVAFQCRQCRHINYERLDAFLCVECGYCAFGDFGYRLRSEAAPDALAIASAEELEAARRRLQDRADVCRDTRATLRRLLPECARLARCVAGRGDGPDDDDAGLARCGGAWTAVDAASFALAAAADARSLGSPAAAARVAADLGGLLAVVAPSPPVVAALFDRDQVLGCDAEPAAPPRTGGGRDRVLTLEGVVPGAPASLGASLARARLRGEGPGGRGLASFALGGSRVFAAPPGGATALLATEDRLARRAALLGRVGAPPGAYGARRDGSLAALFVAGAPAPPTHRVHVRAPAAAAAAAPPRAPRRRAAPATSAPLLSLSGGPGDRELAFLLGEGRGRGDDDDDDDDDGGDDGPPRGAVRADDDDDDLRDDDDDDDMDDVDDDDDDDASAPEPAARAGGAGGDDDDDDDDDDDEFRGDRADDGEPAPAAAPAPAADAAARARAPPPSRADAAASDDAGLDAVAEAAEAADAAVRAALADLAAPAPPPSPRRRKRDRGGSAPEAPGEARAGRLRDARAAVEALLTASHREDRRRREALASAARAEERGDGPRRAGGGAAVALCDVYERDCAALHGELRRAAREASETVARMRAWYLRDGGGEVPDDGDESDDGVALEAPRCSRAAAAAVGRLAAVAGELAKRPRGRDALDRAGVAAALLGAAARPATTAGSRAECGRALRELCARSGGARTAVFLELRRSRDAALAGTAPAAAGRALRVFRDHVAAPPADRDGAGGAALFEDSEAFARETAKLAAPVDSPEAAEHVLRPALGVLCKLAASEGRGGGTLAWLRSELAAAPTAASDRRRALAWISPDMALRAAKLRRALRCLRGAPLDRADGARTVDGWFAAALASPALACRRQASLLLLAACGEEPAPGVVNTAGALAGLEFACAALGAVAAGGSASGRGDQLVAAVFELVADEGPRGPSEATRARRAYLRARGFGGFACRLARLEAAKVLDRDDALATRRRGGVDALASIAVAGDGAPGLLPLADLAIALRAPERPGSPASEGEESAASAAARAARREALHVPLEATLALRELRLLRSVDTEDAAEMLARVARFAPAADPSKARRDWFAAPEPAAAAPKWRREDRYAFLAAACDLLRRRRAHRLHALAEEPPPRLSVASVEGLLRDMGDAVCPKKAKARVALQLRRAPTQEEFFRGNLPRSAVDLDDVPASTPRGAGGARRDDDDDGGGREPTMGDVRNKIAKDLDMADAAEMLELVVCDRIVNLDLPVRGVHARLWAPKANAPRSRAHRRQLGALAAALGGPSVGDDDDDDDVDDDDDDDMRDDDDGDDDDDDDDDEMDEDDVDDDDDDGDAHPLLDDDDDDELDDDDDEGAAHPAIAAASAALGLASPPALGGRSPRSPGSGDRSPKRRRRAKRQLPPMLVTYRLTGVDGEATEERLETLGGGGAKSDAADKYAATAAIAAADGLVELVRLVATGDEALVPRALSLLRMCAQVEAHARQLAELGAPGALLARLVSALKARSGATEMVEKLLSLLERLAPAAAEASSGGQASQTLSDDDGSHLETLVGGLGDPRVAAALVRTPALRKAVCRLLPALAYGKKDAADSLAARVADCARDLASWATCRGDDARVEASCLREAVEGLGGFGDHDALAPGAEDVGDALARVGFAKSLAEALAAALPKRFPKLAWAEKRADVASPADWVAALDAATPTIEACVDGLRGCCLASRACGAAALAAGALAACHGLEALQAPKHRGASLKAEALLDAVARSRHGGAAAAVVELRKASSDARSAYALKRRARTLKRLGLEAPEPAAAKAAPAPEEDPELGGPRCVVCREGFRSRPRDALGCYVFSKLAVADVGRGDGAFLLDDDDRKPRAGAGGRLASAPSGGSSRAAPPALCSSVSAMHCIHVSCHRDATRAERSLRSPRNEWDGATLRNSRVLCNSIVPLKPPPGAGGDDGDGDRAAAAAAYASAVDRHFSRAAQLGVPSSSGGGAQRTSRFALAAHDARLLLLRLAHREPLHDECGGGSRESNAHLGLYLLQLAGHLLAAPHAADDRSRVADLRKAFAARTRDLDVFATASAPAPAPAAPRGRSPSASQPGDAAAQLAEAAPYVALLGLFARGADWGPAQRRLYAKLALRRALDRARTRAAASAAARDHRRHRRGDDAPSAAAASPPASPRDGALDAATATRARTYAKSGLTYVALLDKLHALVDVAVPARTSDGGGRVDLHAGDHARVAAAAADLATFYDDDLRDADSPADVLDKLDLGAAGLDLPDDALALALSLIPSLSFRAPAAAPRTSTRRAANFHAEGDLSGDFQLSGLWKLERRPCVDEALPAAVPIQPSWSGCRWTSPARARVLADSVLVTLDSRGGFSTPPETPADRAVRGRWSCDGAELKMSRFGRHACNVVETYTGNYERGEGVSGTMLFGAVEPEYAGTFTMTQQLASLQPVVENVKPNRTTPLFKCDQIVGKWSLDFSSETSISAYEVVLYGNRTWETTSDLGNGAKLAGKWNLFDSGIDLTSGIDGSGGRIWLWLRRFGGSTAVTTGVHLNHDRLYIGALTAAPTPPGADDDAPPSPRRIKGQVAIGWSTEPAFIGSFRMKLCGNQPLVWGVPTKLQNSLSRPNRSRFG</sequence>
<dbReference type="PROSITE" id="PS52043">
    <property type="entry name" value="UBR4_E3"/>
    <property type="match status" value="1"/>
</dbReference>
<feature type="compositionally biased region" description="Low complexity" evidence="7">
    <location>
        <begin position="4186"/>
        <end position="4207"/>
    </location>
</feature>
<feature type="compositionally biased region" description="Acidic residues" evidence="7">
    <location>
        <begin position="5663"/>
        <end position="5708"/>
    </location>
</feature>
<feature type="compositionally biased region" description="Pro residues" evidence="7">
    <location>
        <begin position="135"/>
        <end position="169"/>
    </location>
</feature>
<dbReference type="GeneID" id="20228046"/>
<feature type="compositionally biased region" description="Acidic residues" evidence="7">
    <location>
        <begin position="1466"/>
        <end position="1486"/>
    </location>
</feature>
<organism evidence="10">
    <name type="scientific">Aureococcus anophagefferens</name>
    <name type="common">Harmful bloom alga</name>
    <dbReference type="NCBI Taxonomy" id="44056"/>
    <lineage>
        <taxon>Eukaryota</taxon>
        <taxon>Sar</taxon>
        <taxon>Stramenopiles</taxon>
        <taxon>Ochrophyta</taxon>
        <taxon>Pelagophyceae</taxon>
        <taxon>Pelagomonadales</taxon>
        <taxon>Pelagomonadaceae</taxon>
        <taxon>Aureococcus</taxon>
    </lineage>
</organism>
<feature type="compositionally biased region" description="Acidic residues" evidence="7">
    <location>
        <begin position="3840"/>
        <end position="3864"/>
    </location>
</feature>
<feature type="compositionally biased region" description="Low complexity" evidence="7">
    <location>
        <begin position="2176"/>
        <end position="2191"/>
    </location>
</feature>
<feature type="region of interest" description="Disordered" evidence="7">
    <location>
        <begin position="1049"/>
        <end position="1085"/>
    </location>
</feature>
<dbReference type="EMBL" id="GL833123">
    <property type="protein sequence ID" value="EGB10744.1"/>
    <property type="molecule type" value="Genomic_DNA"/>
</dbReference>
<protein>
    <recommendedName>
        <fullName evidence="8">UBR-type domain-containing protein</fullName>
    </recommendedName>
</protein>
<evidence type="ECO:0000256" key="2">
    <source>
        <dbReference type="ARBA" id="ARBA00022723"/>
    </source>
</evidence>
<feature type="region of interest" description="Disordered" evidence="7">
    <location>
        <begin position="1460"/>
        <end position="1491"/>
    </location>
</feature>
<feature type="compositionally biased region" description="Basic and acidic residues" evidence="7">
    <location>
        <begin position="530"/>
        <end position="541"/>
    </location>
</feature>
<feature type="region of interest" description="Disordered" evidence="7">
    <location>
        <begin position="6228"/>
        <end position="6256"/>
    </location>
</feature>
<feature type="compositionally biased region" description="Acidic residues" evidence="7">
    <location>
        <begin position="5715"/>
        <end position="5728"/>
    </location>
</feature>
<feature type="region of interest" description="Disordered" evidence="7">
    <location>
        <begin position="2176"/>
        <end position="2200"/>
    </location>
</feature>
<feature type="region of interest" description="Disordered" evidence="7">
    <location>
        <begin position="632"/>
        <end position="657"/>
    </location>
</feature>
<keyword evidence="2" id="KW-0479">Metal-binding</keyword>
<evidence type="ECO:0000256" key="3">
    <source>
        <dbReference type="ARBA" id="ARBA00022771"/>
    </source>
</evidence>
<dbReference type="eggNOG" id="KOG3924">
    <property type="taxonomic scope" value="Eukaryota"/>
</dbReference>
<feature type="compositionally biased region" description="Low complexity" evidence="7">
    <location>
        <begin position="1574"/>
        <end position="1585"/>
    </location>
</feature>
<dbReference type="InterPro" id="IPR025704">
    <property type="entry name" value="E3_Ub_ligase_UBR4_C"/>
</dbReference>
<feature type="region of interest" description="Disordered" evidence="7">
    <location>
        <begin position="1300"/>
        <end position="1334"/>
    </location>
</feature>
<feature type="region of interest" description="Disordered" evidence="7">
    <location>
        <begin position="3903"/>
        <end position="3927"/>
    </location>
</feature>
<evidence type="ECO:0000256" key="4">
    <source>
        <dbReference type="ARBA" id="ARBA00022833"/>
    </source>
</evidence>
<feature type="region of interest" description="Disordered" evidence="7">
    <location>
        <begin position="62"/>
        <end position="173"/>
    </location>
</feature>
<dbReference type="PANTHER" id="PTHR21725">
    <property type="entry name" value="E3 UBIQUITIN-PROTEIN LIGASE UBR4"/>
    <property type="match status" value="1"/>
</dbReference>
<feature type="compositionally biased region" description="Basic and acidic residues" evidence="7">
    <location>
        <begin position="4914"/>
        <end position="4939"/>
    </location>
</feature>
<feature type="zinc finger region" description="UBR-type" evidence="5">
    <location>
        <begin position="2069"/>
        <end position="2168"/>
    </location>
</feature>
<dbReference type="SUPFAM" id="SSF53335">
    <property type="entry name" value="S-adenosyl-L-methionine-dependent methyltransferases"/>
    <property type="match status" value="1"/>
</dbReference>
<feature type="region of interest" description="Disordered" evidence="7">
    <location>
        <begin position="5745"/>
        <end position="5775"/>
    </location>
</feature>
<name>F0Y2R4_AURAN</name>
<dbReference type="InParanoid" id="F0Y2R4"/>
<keyword evidence="4" id="KW-0862">Zinc</keyword>
<dbReference type="OrthoDB" id="49457at2759"/>
<feature type="region of interest" description="Disordered" evidence="7">
    <location>
        <begin position="1513"/>
        <end position="1551"/>
    </location>
</feature>
<keyword evidence="3 6" id="KW-0863">Zinc-finger</keyword>
<dbReference type="InterPro" id="IPR003126">
    <property type="entry name" value="Znf_UBR"/>
</dbReference>
<feature type="compositionally biased region" description="Polar residues" evidence="7">
    <location>
        <begin position="3474"/>
        <end position="3486"/>
    </location>
</feature>
<feature type="compositionally biased region" description="Low complexity" evidence="7">
    <location>
        <begin position="6242"/>
        <end position="6256"/>
    </location>
</feature>
<feature type="region of interest" description="Disordered" evidence="7">
    <location>
        <begin position="710"/>
        <end position="735"/>
    </location>
</feature>
<evidence type="ECO:0000256" key="7">
    <source>
        <dbReference type="SAM" id="MobiDB-lite"/>
    </source>
</evidence>
<evidence type="ECO:0000256" key="1">
    <source>
        <dbReference type="ARBA" id="ARBA00009970"/>
    </source>
</evidence>
<feature type="region of interest" description="Disordered" evidence="7">
    <location>
        <begin position="1569"/>
        <end position="1592"/>
    </location>
</feature>
<feature type="region of interest" description="Disordered" evidence="7">
    <location>
        <begin position="3616"/>
        <end position="3639"/>
    </location>
</feature>
<feature type="region of interest" description="Disordered" evidence="7">
    <location>
        <begin position="4183"/>
        <end position="4228"/>
    </location>
</feature>
<feature type="compositionally biased region" description="Low complexity" evidence="7">
    <location>
        <begin position="2256"/>
        <end position="2281"/>
    </location>
</feature>
<evidence type="ECO:0000256" key="6">
    <source>
        <dbReference type="PROSITE-ProRule" id="PRU01388"/>
    </source>
</evidence>
<evidence type="ECO:0000259" key="8">
    <source>
        <dbReference type="PROSITE" id="PS51157"/>
    </source>
</evidence>
<feature type="compositionally biased region" description="Low complexity" evidence="7">
    <location>
        <begin position="4678"/>
        <end position="4688"/>
    </location>
</feature>
<feature type="compositionally biased region" description="Acidic residues" evidence="7">
    <location>
        <begin position="4728"/>
        <end position="4739"/>
    </location>
</feature>
<dbReference type="InterPro" id="IPR029063">
    <property type="entry name" value="SAM-dependent_MTases_sf"/>
</dbReference>
<reference evidence="9 10" key="1">
    <citation type="journal article" date="2011" name="Proc. Natl. Acad. Sci. U.S.A.">
        <title>Niche of harmful alga Aureococcus anophagefferens revealed through ecogenomics.</title>
        <authorList>
            <person name="Gobler C.J."/>
            <person name="Berry D.L."/>
            <person name="Dyhrman S.T."/>
            <person name="Wilhelm S.W."/>
            <person name="Salamov A."/>
            <person name="Lobanov A.V."/>
            <person name="Zhang Y."/>
            <person name="Collier J.L."/>
            <person name="Wurch L.L."/>
            <person name="Kustka A.B."/>
            <person name="Dill B.D."/>
            <person name="Shah M."/>
            <person name="VerBerkmoes N.C."/>
            <person name="Kuo A."/>
            <person name="Terry A."/>
            <person name="Pangilinan J."/>
            <person name="Lindquist E.A."/>
            <person name="Lucas S."/>
            <person name="Paulsen I.T."/>
            <person name="Hattenrath-Lehmann T.K."/>
            <person name="Talmage S.C."/>
            <person name="Walker E.A."/>
            <person name="Koch F."/>
            <person name="Burson A.M."/>
            <person name="Marcoval M.A."/>
            <person name="Tang Y.Z."/>
            <person name="Lecleir G.R."/>
            <person name="Coyne K.J."/>
            <person name="Berg G.M."/>
            <person name="Bertrand E.M."/>
            <person name="Saito M.A."/>
            <person name="Gladyshev V.N."/>
            <person name="Grigoriev I.V."/>
        </authorList>
    </citation>
    <scope>NUCLEOTIDE SEQUENCE [LARGE SCALE GENOMIC DNA]</scope>
    <source>
        <strain evidence="10">CCMP 1984</strain>
    </source>
</reference>
<feature type="region of interest" description="Disordered" evidence="7">
    <location>
        <begin position="2240"/>
        <end position="2318"/>
    </location>
</feature>
<feature type="compositionally biased region" description="Low complexity" evidence="7">
    <location>
        <begin position="4813"/>
        <end position="4846"/>
    </location>
</feature>
<feature type="compositionally biased region" description="Low complexity" evidence="7">
    <location>
        <begin position="6528"/>
        <end position="6545"/>
    </location>
</feature>
<feature type="region of interest" description="Disordered" evidence="7">
    <location>
        <begin position="6439"/>
        <end position="6464"/>
    </location>
</feature>
<dbReference type="Gene3D" id="3.40.50.150">
    <property type="entry name" value="Vaccinia Virus protein VP39"/>
    <property type="match status" value="1"/>
</dbReference>